<feature type="region of interest" description="Disordered" evidence="2">
    <location>
        <begin position="20"/>
        <end position="85"/>
    </location>
</feature>
<feature type="compositionally biased region" description="Basic residues" evidence="2">
    <location>
        <begin position="273"/>
        <end position="284"/>
    </location>
</feature>
<evidence type="ECO:0000313" key="4">
    <source>
        <dbReference type="EMBL" id="KAF3556408.1"/>
    </source>
</evidence>
<dbReference type="InterPro" id="IPR036875">
    <property type="entry name" value="Znf_CCHC_sf"/>
</dbReference>
<dbReference type="PANTHER" id="PTHR46978">
    <property type="entry name" value="ZINC KNUCKLE (CCHC-TYPE) FAMILY PROTEIN"/>
    <property type="match status" value="1"/>
</dbReference>
<comment type="caution">
    <text evidence="4">The sequence shown here is derived from an EMBL/GenBank/DDBJ whole genome shotgun (WGS) entry which is preliminary data.</text>
</comment>
<keyword evidence="1" id="KW-0479">Metal-binding</keyword>
<feature type="compositionally biased region" description="Low complexity" evidence="2">
    <location>
        <begin position="328"/>
        <end position="344"/>
    </location>
</feature>
<evidence type="ECO:0000256" key="1">
    <source>
        <dbReference type="PROSITE-ProRule" id="PRU00047"/>
    </source>
</evidence>
<protein>
    <recommendedName>
        <fullName evidence="3">CCHC-type domain-containing protein</fullName>
    </recommendedName>
</protein>
<dbReference type="GO" id="GO:0008270">
    <property type="term" value="F:zinc ion binding"/>
    <property type="evidence" value="ECO:0007669"/>
    <property type="project" value="UniProtKB-KW"/>
</dbReference>
<name>A0A8S9QYN3_BRACR</name>
<reference evidence="4" key="1">
    <citation type="submission" date="2019-12" db="EMBL/GenBank/DDBJ databases">
        <title>Genome sequencing and annotation of Brassica cretica.</title>
        <authorList>
            <person name="Studholme D.J."/>
            <person name="Sarris P."/>
        </authorList>
    </citation>
    <scope>NUCLEOTIDE SEQUENCE</scope>
    <source>
        <strain evidence="4">PFS-109/04</strain>
        <tissue evidence="4">Leaf</tissue>
    </source>
</reference>
<organism evidence="4 5">
    <name type="scientific">Brassica cretica</name>
    <name type="common">Mustard</name>
    <dbReference type="NCBI Taxonomy" id="69181"/>
    <lineage>
        <taxon>Eukaryota</taxon>
        <taxon>Viridiplantae</taxon>
        <taxon>Streptophyta</taxon>
        <taxon>Embryophyta</taxon>
        <taxon>Tracheophyta</taxon>
        <taxon>Spermatophyta</taxon>
        <taxon>Magnoliopsida</taxon>
        <taxon>eudicotyledons</taxon>
        <taxon>Gunneridae</taxon>
        <taxon>Pentapetalae</taxon>
        <taxon>rosids</taxon>
        <taxon>malvids</taxon>
        <taxon>Brassicales</taxon>
        <taxon>Brassicaceae</taxon>
        <taxon>Brassiceae</taxon>
        <taxon>Brassica</taxon>
    </lineage>
</organism>
<feature type="compositionally biased region" description="Basic and acidic residues" evidence="2">
    <location>
        <begin position="259"/>
        <end position="270"/>
    </location>
</feature>
<feature type="domain" description="CCHC-type" evidence="3">
    <location>
        <begin position="132"/>
        <end position="147"/>
    </location>
</feature>
<dbReference type="GO" id="GO:0003676">
    <property type="term" value="F:nucleic acid binding"/>
    <property type="evidence" value="ECO:0007669"/>
    <property type="project" value="InterPro"/>
</dbReference>
<evidence type="ECO:0000256" key="2">
    <source>
        <dbReference type="SAM" id="MobiDB-lite"/>
    </source>
</evidence>
<dbReference type="InterPro" id="IPR001878">
    <property type="entry name" value="Znf_CCHC"/>
</dbReference>
<dbReference type="PROSITE" id="PS50158">
    <property type="entry name" value="ZF_CCHC"/>
    <property type="match status" value="2"/>
</dbReference>
<dbReference type="SMART" id="SM00343">
    <property type="entry name" value="ZnF_C2HC"/>
    <property type="match status" value="2"/>
</dbReference>
<dbReference type="Gene3D" id="4.10.60.10">
    <property type="entry name" value="Zinc finger, CCHC-type"/>
    <property type="match status" value="2"/>
</dbReference>
<dbReference type="EMBL" id="QGKX02000996">
    <property type="protein sequence ID" value="KAF3556408.1"/>
    <property type="molecule type" value="Genomic_DNA"/>
</dbReference>
<gene>
    <name evidence="4" type="ORF">F2Q69_00011143</name>
</gene>
<sequence length="362" mass="39566">MRIIGPGPLQLVSERVKPTRCCPGRVGKRSGRSRMPPKNVRVARPAAAVQRATRRVTRSSSQASSEAESRREAAPENGNPVEMPNAVNTTLLAELQRYRDAYGGQLPNVEATAEAGDNPIPPGAGECRTGACYNCGERGHMAKECPKVKRCHRRRCYRCGQEGHLSWDCPTLQGENAGGAQPQQQIGQAARPRAYAVEGHERAEPIAGSVAVGGVMAFTLFDTWATHSFVSPKLTREWNFKGNFNTMVMGVETAGTEKMAMRGRYEEPQNKNRGSRRSRGRTRPPRTEGGSMLQLRRMWPYGEGMPEGETRPSQTLWDCPTLQGENAGGAQPQQQRGQAARPRAYAVEGREGAEPIAGMSLI</sequence>
<accession>A0A8S9QYN3</accession>
<dbReference type="Pfam" id="PF00098">
    <property type="entry name" value="zf-CCHC"/>
    <property type="match status" value="2"/>
</dbReference>
<evidence type="ECO:0000259" key="3">
    <source>
        <dbReference type="PROSITE" id="PS50158"/>
    </source>
</evidence>
<keyword evidence="1" id="KW-0863">Zinc-finger</keyword>
<dbReference type="PANTHER" id="PTHR46978:SF1">
    <property type="entry name" value="ZINC KNUCKLE (CCHC-TYPE) FAMILY PROTEIN"/>
    <property type="match status" value="1"/>
</dbReference>
<proteinExistence type="predicted"/>
<dbReference type="AlphaFoldDB" id="A0A8S9QYN3"/>
<dbReference type="SUPFAM" id="SSF57756">
    <property type="entry name" value="Retrovirus zinc finger-like domains"/>
    <property type="match status" value="1"/>
</dbReference>
<dbReference type="Proteomes" id="UP000712600">
    <property type="component" value="Unassembled WGS sequence"/>
</dbReference>
<evidence type="ECO:0000313" key="5">
    <source>
        <dbReference type="Proteomes" id="UP000712600"/>
    </source>
</evidence>
<feature type="domain" description="CCHC-type" evidence="3">
    <location>
        <begin position="154"/>
        <end position="170"/>
    </location>
</feature>
<feature type="region of interest" description="Disordered" evidence="2">
    <location>
        <begin position="259"/>
        <end position="351"/>
    </location>
</feature>
<feature type="compositionally biased region" description="Low complexity" evidence="2">
    <location>
        <begin position="40"/>
        <end position="51"/>
    </location>
</feature>
<keyword evidence="1" id="KW-0862">Zinc</keyword>